<protein>
    <submittedName>
        <fullName evidence="1">Uncharacterized protein</fullName>
    </submittedName>
</protein>
<evidence type="ECO:0000313" key="1">
    <source>
        <dbReference type="EMBL" id="KEJ89141.1"/>
    </source>
</evidence>
<reference evidence="1 2" key="1">
    <citation type="submission" date="2014-01" db="EMBL/GenBank/DDBJ databases">
        <title>Sulfitobacter donghicola JCM 14565 Genome Sequencing.</title>
        <authorList>
            <person name="Lai Q."/>
            <person name="Hong Z."/>
        </authorList>
    </citation>
    <scope>NUCLEOTIDE SEQUENCE [LARGE SCALE GENOMIC DNA]</scope>
    <source>
        <strain evidence="1 2">JCM 14565</strain>
    </source>
</reference>
<proteinExistence type="predicted"/>
<name>A0A073II18_9RHOB</name>
<evidence type="ECO:0000313" key="2">
    <source>
        <dbReference type="Proteomes" id="UP000027734"/>
    </source>
</evidence>
<keyword evidence="2" id="KW-1185">Reference proteome</keyword>
<accession>A0A073II18</accession>
<dbReference type="AlphaFoldDB" id="A0A073II18"/>
<dbReference type="EMBL" id="JAMC01000004">
    <property type="protein sequence ID" value="KEJ89141.1"/>
    <property type="molecule type" value="Genomic_DNA"/>
</dbReference>
<sequence length="42" mass="4522">MDIASPFAHVMAQFLRFKGLVEAADATHVCSGQEISRTVCAL</sequence>
<gene>
    <name evidence="1" type="ORF">DSW25_11735</name>
</gene>
<organism evidence="1 2">
    <name type="scientific">Sulfitobacter donghicola DSW-25 = KCTC 12864 = JCM 14565</name>
    <dbReference type="NCBI Taxonomy" id="1300350"/>
    <lineage>
        <taxon>Bacteria</taxon>
        <taxon>Pseudomonadati</taxon>
        <taxon>Pseudomonadota</taxon>
        <taxon>Alphaproteobacteria</taxon>
        <taxon>Rhodobacterales</taxon>
        <taxon>Roseobacteraceae</taxon>
        <taxon>Sulfitobacter</taxon>
    </lineage>
</organism>
<dbReference type="Proteomes" id="UP000027734">
    <property type="component" value="Unassembled WGS sequence"/>
</dbReference>
<comment type="caution">
    <text evidence="1">The sequence shown here is derived from an EMBL/GenBank/DDBJ whole genome shotgun (WGS) entry which is preliminary data.</text>
</comment>